<dbReference type="PANTHER" id="PTHR47708">
    <property type="match status" value="1"/>
</dbReference>
<gene>
    <name evidence="2" type="ORF">CWS72_10950</name>
</gene>
<dbReference type="Pfam" id="PF23544">
    <property type="entry name" value="AtuA_ferredoxin"/>
    <property type="match status" value="1"/>
</dbReference>
<keyword evidence="3" id="KW-1185">Reference proteome</keyword>
<comment type="caution">
    <text evidence="2">The sequence shown here is derived from an EMBL/GenBank/DDBJ whole genome shotgun (WGS) entry which is preliminary data.</text>
</comment>
<dbReference type="RefSeq" id="WP_101250645.1">
    <property type="nucleotide sequence ID" value="NZ_PIUM01000010.1"/>
</dbReference>
<proteinExistence type="predicted"/>
<sequence length="109" mass="11910">MKLRDIAHSRTGDKGDISNISVIAFDEKNFPVLEAWITPERVKQHFSGIVKGEVVRYTIPSLGAMNFVMQQALGGGVTRSLALDAHGKCLASAILDMEIPDDALSRRKS</sequence>
<accession>A0A2N3PW34</accession>
<dbReference type="Proteomes" id="UP000233293">
    <property type="component" value="Unassembled WGS sequence"/>
</dbReference>
<dbReference type="EMBL" id="PIUM01000010">
    <property type="protein sequence ID" value="PKU24609.1"/>
    <property type="molecule type" value="Genomic_DNA"/>
</dbReference>
<dbReference type="PANTHER" id="PTHR47708:SF2">
    <property type="entry name" value="SI:CH73-132F6.5"/>
    <property type="match status" value="1"/>
</dbReference>
<protein>
    <recommendedName>
        <fullName evidence="1">AtuA-like ferredoxin-fold domain-containing protein</fullName>
    </recommendedName>
</protein>
<organism evidence="2 3">
    <name type="scientific">Telmatospirillum siberiense</name>
    <dbReference type="NCBI Taxonomy" id="382514"/>
    <lineage>
        <taxon>Bacteria</taxon>
        <taxon>Pseudomonadati</taxon>
        <taxon>Pseudomonadota</taxon>
        <taxon>Alphaproteobacteria</taxon>
        <taxon>Rhodospirillales</taxon>
        <taxon>Rhodospirillaceae</taxon>
        <taxon>Telmatospirillum</taxon>
    </lineage>
</organism>
<evidence type="ECO:0000313" key="2">
    <source>
        <dbReference type="EMBL" id="PKU24609.1"/>
    </source>
</evidence>
<dbReference type="InterPro" id="IPR056362">
    <property type="entry name" value="AtuA-like_ferredoxin_dom"/>
</dbReference>
<reference evidence="3" key="1">
    <citation type="submission" date="2017-12" db="EMBL/GenBank/DDBJ databases">
        <title>Draft genome sequence of Telmatospirillum siberiense 26-4b1T, an acidotolerant peatland alphaproteobacterium potentially involved in sulfur cycling.</title>
        <authorList>
            <person name="Hausmann B."/>
            <person name="Pjevac P."/>
            <person name="Schreck K."/>
            <person name="Herbold C.W."/>
            <person name="Daims H."/>
            <person name="Wagner M."/>
            <person name="Pester M."/>
            <person name="Loy A."/>
        </authorList>
    </citation>
    <scope>NUCLEOTIDE SEQUENCE [LARGE SCALE GENOMIC DNA]</scope>
    <source>
        <strain evidence="3">26-4b1</strain>
    </source>
</reference>
<dbReference type="OrthoDB" id="21390at2"/>
<evidence type="ECO:0000259" key="1">
    <source>
        <dbReference type="Pfam" id="PF23544"/>
    </source>
</evidence>
<evidence type="ECO:0000313" key="3">
    <source>
        <dbReference type="Proteomes" id="UP000233293"/>
    </source>
</evidence>
<feature type="domain" description="AtuA-like ferredoxin-fold" evidence="1">
    <location>
        <begin position="1"/>
        <end position="99"/>
    </location>
</feature>
<name>A0A2N3PW34_9PROT</name>
<dbReference type="AlphaFoldDB" id="A0A2N3PW34"/>